<gene>
    <name evidence="2" type="ORF">DdX_02867</name>
</gene>
<keyword evidence="1" id="KW-0812">Transmembrane</keyword>
<organism evidence="2 3">
    <name type="scientific">Ditylenchus destructor</name>
    <dbReference type="NCBI Taxonomy" id="166010"/>
    <lineage>
        <taxon>Eukaryota</taxon>
        <taxon>Metazoa</taxon>
        <taxon>Ecdysozoa</taxon>
        <taxon>Nematoda</taxon>
        <taxon>Chromadorea</taxon>
        <taxon>Rhabditida</taxon>
        <taxon>Tylenchina</taxon>
        <taxon>Tylenchomorpha</taxon>
        <taxon>Sphaerularioidea</taxon>
        <taxon>Anguinidae</taxon>
        <taxon>Anguininae</taxon>
        <taxon>Ditylenchus</taxon>
    </lineage>
</organism>
<dbReference type="AlphaFoldDB" id="A0AAD4RCK2"/>
<comment type="caution">
    <text evidence="2">The sequence shown here is derived from an EMBL/GenBank/DDBJ whole genome shotgun (WGS) entry which is preliminary data.</text>
</comment>
<feature type="transmembrane region" description="Helical" evidence="1">
    <location>
        <begin position="34"/>
        <end position="54"/>
    </location>
</feature>
<evidence type="ECO:0000256" key="1">
    <source>
        <dbReference type="SAM" id="Phobius"/>
    </source>
</evidence>
<keyword evidence="3" id="KW-1185">Reference proteome</keyword>
<reference evidence="2" key="1">
    <citation type="submission" date="2022-01" db="EMBL/GenBank/DDBJ databases">
        <title>Genome Sequence Resource for Two Populations of Ditylenchus destructor, the Migratory Endoparasitic Phytonematode.</title>
        <authorList>
            <person name="Zhang H."/>
            <person name="Lin R."/>
            <person name="Xie B."/>
        </authorList>
    </citation>
    <scope>NUCLEOTIDE SEQUENCE</scope>
    <source>
        <strain evidence="2">BazhouSP</strain>
    </source>
</reference>
<evidence type="ECO:0000313" key="2">
    <source>
        <dbReference type="EMBL" id="KAI1726168.1"/>
    </source>
</evidence>
<dbReference type="EMBL" id="JAKKPZ010000002">
    <property type="protein sequence ID" value="KAI1726168.1"/>
    <property type="molecule type" value="Genomic_DNA"/>
</dbReference>
<dbReference type="Proteomes" id="UP001201812">
    <property type="component" value="Unassembled WGS sequence"/>
</dbReference>
<keyword evidence="1" id="KW-0472">Membrane</keyword>
<name>A0AAD4RCK2_9BILA</name>
<protein>
    <submittedName>
        <fullName evidence="2">Uncharacterized protein</fullName>
    </submittedName>
</protein>
<proteinExistence type="predicted"/>
<accession>A0AAD4RCK2</accession>
<keyword evidence="1" id="KW-1133">Transmembrane helix</keyword>
<sequence>MPHAVVVVAPGAAAVLHASVVTRRYSSSYHEHARVVVAAAHAAVVALVVAEVVVEGGKDGRRSQRFSEILCFLNRVRTPQISIKSCIPLKPHPLWKQQQNILYLGFTQKSESGKRNKRIGSRLHSSQPLCQLSKVY</sequence>
<evidence type="ECO:0000313" key="3">
    <source>
        <dbReference type="Proteomes" id="UP001201812"/>
    </source>
</evidence>